<evidence type="ECO:0000313" key="2">
    <source>
        <dbReference type="Proteomes" id="UP000185674"/>
    </source>
</evidence>
<dbReference type="STRING" id="487316.BEN76_04080"/>
<accession>A0A1P8EGA2</accession>
<gene>
    <name evidence="1" type="ORF">BEN76_04080</name>
</gene>
<dbReference type="AlphaFoldDB" id="A0A1P8EGA2"/>
<dbReference type="KEGG" id="asol:BEN76_04080"/>
<dbReference type="Proteomes" id="UP000185674">
    <property type="component" value="Chromosome"/>
</dbReference>
<reference evidence="1 2" key="1">
    <citation type="submission" date="2016-08" db="EMBL/GenBank/DDBJ databases">
        <title>Complete genome sequence of Acinetobacter baylyi strain GFJ2.</title>
        <authorList>
            <person name="Tabata M."/>
            <person name="Kuboki S."/>
            <person name="Gibu N."/>
            <person name="Kinouchi Y."/>
            <person name="Vangnai A."/>
            <person name="Kasai D."/>
            <person name="Fukuda M."/>
        </authorList>
    </citation>
    <scope>NUCLEOTIDE SEQUENCE [LARGE SCALE GENOMIC DNA]</scope>
    <source>
        <strain evidence="1 2">GFJ2</strain>
    </source>
</reference>
<name>A0A1P8EGA2_9GAMM</name>
<sequence>MPDKDNLLQFFNQHSVNDEKPHAVVRLEIGACKLEVEVNGNTDSFKQVKEIIETCITSASIQNNSAKLLVKVPSISDIR</sequence>
<evidence type="ECO:0000313" key="1">
    <source>
        <dbReference type="EMBL" id="APV35239.1"/>
    </source>
</evidence>
<proteinExistence type="predicted"/>
<protein>
    <submittedName>
        <fullName evidence="1">Uncharacterized protein</fullName>
    </submittedName>
</protein>
<organism evidence="1 2">
    <name type="scientific">Acinetobacter soli</name>
    <dbReference type="NCBI Taxonomy" id="487316"/>
    <lineage>
        <taxon>Bacteria</taxon>
        <taxon>Pseudomonadati</taxon>
        <taxon>Pseudomonadota</taxon>
        <taxon>Gammaproteobacteria</taxon>
        <taxon>Moraxellales</taxon>
        <taxon>Moraxellaceae</taxon>
        <taxon>Acinetobacter</taxon>
    </lineage>
</organism>
<dbReference type="RefSeq" id="WP_076032345.1">
    <property type="nucleotide sequence ID" value="NZ_CP016896.1"/>
</dbReference>
<dbReference type="EMBL" id="CP016896">
    <property type="protein sequence ID" value="APV35239.1"/>
    <property type="molecule type" value="Genomic_DNA"/>
</dbReference>